<evidence type="ECO:0000313" key="4">
    <source>
        <dbReference type="Proteomes" id="UP001168380"/>
    </source>
</evidence>
<dbReference type="InterPro" id="IPR052048">
    <property type="entry name" value="ST_Response_Regulator"/>
</dbReference>
<dbReference type="InterPro" id="IPR011006">
    <property type="entry name" value="CheY-like_superfamily"/>
</dbReference>
<dbReference type="EMBL" id="JAULRT010000052">
    <property type="protein sequence ID" value="MDO3382477.1"/>
    <property type="molecule type" value="Genomic_DNA"/>
</dbReference>
<dbReference type="SMART" id="SM00448">
    <property type="entry name" value="REC"/>
    <property type="match status" value="1"/>
</dbReference>
<dbReference type="PANTHER" id="PTHR43228:SF1">
    <property type="entry name" value="TWO-COMPONENT RESPONSE REGULATOR ARR22"/>
    <property type="match status" value="1"/>
</dbReference>
<keyword evidence="1" id="KW-0597">Phosphoprotein</keyword>
<proteinExistence type="predicted"/>
<dbReference type="CDD" id="cd17546">
    <property type="entry name" value="REC_hyHK_CKI1_RcsC-like"/>
    <property type="match status" value="1"/>
</dbReference>
<accession>A0ABT8TEF0</accession>
<sequence length="192" mass="21683">MQFSREEQALITETLKQRQAWLSKTLPTLEGEQRSRAEQLLGQLKTILGKFQQKAGSASEPQSGSDVRILVVDDDEYCAKLLVAQLEELGFDNVDMAKDGQEAINLMYDTPLPYDMILSDWNMPIKNGLEVHSAMLAAERYDNSQFVMTTSITQASQIREAIDHGVNDYLAKPIDVEALQKKLQRFFPNVKS</sequence>
<protein>
    <submittedName>
        <fullName evidence="3">Response regulator</fullName>
    </submittedName>
</protein>
<organism evidence="3 4">
    <name type="scientific">Gilvimarinus algae</name>
    <dbReference type="NCBI Taxonomy" id="3058037"/>
    <lineage>
        <taxon>Bacteria</taxon>
        <taxon>Pseudomonadati</taxon>
        <taxon>Pseudomonadota</taxon>
        <taxon>Gammaproteobacteria</taxon>
        <taxon>Cellvibrionales</taxon>
        <taxon>Cellvibrionaceae</taxon>
        <taxon>Gilvimarinus</taxon>
    </lineage>
</organism>
<dbReference type="Gene3D" id="3.40.50.2300">
    <property type="match status" value="1"/>
</dbReference>
<dbReference type="SUPFAM" id="SSF52172">
    <property type="entry name" value="CheY-like"/>
    <property type="match status" value="1"/>
</dbReference>
<dbReference type="RefSeq" id="WP_302712750.1">
    <property type="nucleotide sequence ID" value="NZ_JAULRT010000052.1"/>
</dbReference>
<dbReference type="InterPro" id="IPR001789">
    <property type="entry name" value="Sig_transdc_resp-reg_receiver"/>
</dbReference>
<reference evidence="3" key="1">
    <citation type="submission" date="2023-07" db="EMBL/GenBank/DDBJ databases">
        <title>Gilvimarinus algae sp. nov., isolated from the surface of Kelp.</title>
        <authorList>
            <person name="Sun Y.Y."/>
            <person name="Gong Y."/>
            <person name="Du Z.J."/>
        </authorList>
    </citation>
    <scope>NUCLEOTIDE SEQUENCE</scope>
    <source>
        <strain evidence="3">SDUM040014</strain>
    </source>
</reference>
<feature type="modified residue" description="4-aspartylphosphate" evidence="1">
    <location>
        <position position="120"/>
    </location>
</feature>
<evidence type="ECO:0000259" key="2">
    <source>
        <dbReference type="PROSITE" id="PS50110"/>
    </source>
</evidence>
<dbReference type="PROSITE" id="PS50110">
    <property type="entry name" value="RESPONSE_REGULATORY"/>
    <property type="match status" value="1"/>
</dbReference>
<gene>
    <name evidence="3" type="ORF">QWI16_09850</name>
</gene>
<feature type="domain" description="Response regulatory" evidence="2">
    <location>
        <begin position="68"/>
        <end position="187"/>
    </location>
</feature>
<dbReference type="Pfam" id="PF00072">
    <property type="entry name" value="Response_reg"/>
    <property type="match status" value="1"/>
</dbReference>
<name>A0ABT8TEF0_9GAMM</name>
<comment type="caution">
    <text evidence="3">The sequence shown here is derived from an EMBL/GenBank/DDBJ whole genome shotgun (WGS) entry which is preliminary data.</text>
</comment>
<dbReference type="Proteomes" id="UP001168380">
    <property type="component" value="Unassembled WGS sequence"/>
</dbReference>
<dbReference type="PANTHER" id="PTHR43228">
    <property type="entry name" value="TWO-COMPONENT RESPONSE REGULATOR"/>
    <property type="match status" value="1"/>
</dbReference>
<evidence type="ECO:0000313" key="3">
    <source>
        <dbReference type="EMBL" id="MDO3382477.1"/>
    </source>
</evidence>
<keyword evidence="4" id="KW-1185">Reference proteome</keyword>
<evidence type="ECO:0000256" key="1">
    <source>
        <dbReference type="PROSITE-ProRule" id="PRU00169"/>
    </source>
</evidence>